<keyword evidence="2" id="KW-1185">Reference proteome</keyword>
<proteinExistence type="predicted"/>
<accession>A0ACA9KWC4</accession>
<evidence type="ECO:0000313" key="1">
    <source>
        <dbReference type="EMBL" id="CAG8497275.1"/>
    </source>
</evidence>
<comment type="caution">
    <text evidence="1">The sequence shown here is derived from an EMBL/GenBank/DDBJ whole genome shotgun (WGS) entry which is preliminary data.</text>
</comment>
<dbReference type="EMBL" id="CAJVPU010002222">
    <property type="protein sequence ID" value="CAG8497275.1"/>
    <property type="molecule type" value="Genomic_DNA"/>
</dbReference>
<reference evidence="1" key="1">
    <citation type="submission" date="2021-06" db="EMBL/GenBank/DDBJ databases">
        <authorList>
            <person name="Kallberg Y."/>
            <person name="Tangrot J."/>
            <person name="Rosling A."/>
        </authorList>
    </citation>
    <scope>NUCLEOTIDE SEQUENCE</scope>
    <source>
        <strain evidence="1">IL203A</strain>
    </source>
</reference>
<evidence type="ECO:0000313" key="2">
    <source>
        <dbReference type="Proteomes" id="UP000789702"/>
    </source>
</evidence>
<name>A0ACA9KWC4_9GLOM</name>
<organism evidence="1 2">
    <name type="scientific">Dentiscutata heterogama</name>
    <dbReference type="NCBI Taxonomy" id="1316150"/>
    <lineage>
        <taxon>Eukaryota</taxon>
        <taxon>Fungi</taxon>
        <taxon>Fungi incertae sedis</taxon>
        <taxon>Mucoromycota</taxon>
        <taxon>Glomeromycotina</taxon>
        <taxon>Glomeromycetes</taxon>
        <taxon>Diversisporales</taxon>
        <taxon>Gigasporaceae</taxon>
        <taxon>Dentiscutata</taxon>
    </lineage>
</organism>
<protein>
    <submittedName>
        <fullName evidence="1">9321_t:CDS:1</fullName>
    </submittedName>
</protein>
<gene>
    <name evidence="1" type="ORF">DHETER_LOCUS2842</name>
</gene>
<dbReference type="Proteomes" id="UP000789702">
    <property type="component" value="Unassembled WGS sequence"/>
</dbReference>
<feature type="non-terminal residue" evidence="1">
    <location>
        <position position="105"/>
    </location>
</feature>
<sequence length="105" mass="12124">MPLHLLKSLVESYERDEGSISEILEGLHHLASAMSDYFKLLPSMIGKDIEKMEAMLILYESFTLSNKEQVRATKDYYNAPMFSDVAVFMDSEQEFETYDGYCFAK</sequence>